<dbReference type="HOGENOM" id="CLU_043916_0_0_2"/>
<name>B8GFX6_METPE</name>
<dbReference type="AlphaFoldDB" id="B8GFX6"/>
<dbReference type="EMBL" id="CP001338">
    <property type="protein sequence ID" value="ACL18009.1"/>
    <property type="molecule type" value="Genomic_DNA"/>
</dbReference>
<feature type="transmembrane region" description="Helical" evidence="1">
    <location>
        <begin position="222"/>
        <end position="243"/>
    </location>
</feature>
<dbReference type="RefSeq" id="WP_012619328.1">
    <property type="nucleotide sequence ID" value="NC_011832.1"/>
</dbReference>
<dbReference type="STRING" id="521011.Mpal_2746"/>
<feature type="transmembrane region" description="Helical" evidence="1">
    <location>
        <begin position="263"/>
        <end position="286"/>
    </location>
</feature>
<dbReference type="KEGG" id="mpl:Mpal_2746"/>
<dbReference type="PANTHER" id="PTHR42204">
    <property type="entry name" value="INTEGRAL MEMBRANE PROTEIN"/>
    <property type="match status" value="1"/>
</dbReference>
<evidence type="ECO:0000313" key="3">
    <source>
        <dbReference type="EMBL" id="ACL18009.1"/>
    </source>
</evidence>
<keyword evidence="1" id="KW-1133">Transmembrane helix</keyword>
<dbReference type="eggNOG" id="arCOG04469">
    <property type="taxonomic scope" value="Archaea"/>
</dbReference>
<dbReference type="Proteomes" id="UP000002457">
    <property type="component" value="Chromosome"/>
</dbReference>
<keyword evidence="1" id="KW-0472">Membrane</keyword>
<organism evidence="3 4">
    <name type="scientific">Methanosphaerula palustris (strain ATCC BAA-1556 / DSM 19958 / E1-9c)</name>
    <dbReference type="NCBI Taxonomy" id="521011"/>
    <lineage>
        <taxon>Archaea</taxon>
        <taxon>Methanobacteriati</taxon>
        <taxon>Methanobacteriota</taxon>
        <taxon>Stenosarchaea group</taxon>
        <taxon>Methanomicrobia</taxon>
        <taxon>Methanomicrobiales</taxon>
        <taxon>Methanoregulaceae</taxon>
        <taxon>Methanosphaerula</taxon>
    </lineage>
</organism>
<evidence type="ECO:0000256" key="1">
    <source>
        <dbReference type="SAM" id="Phobius"/>
    </source>
</evidence>
<gene>
    <name evidence="3" type="ordered locus">Mpal_2746</name>
</gene>
<dbReference type="OrthoDB" id="53365at2157"/>
<keyword evidence="4" id="KW-1185">Reference proteome</keyword>
<feature type="transmembrane region" description="Helical" evidence="1">
    <location>
        <begin position="129"/>
        <end position="149"/>
    </location>
</feature>
<evidence type="ECO:0000313" key="4">
    <source>
        <dbReference type="Proteomes" id="UP000002457"/>
    </source>
</evidence>
<proteinExistence type="predicted"/>
<dbReference type="InterPro" id="IPR002823">
    <property type="entry name" value="DUF112_TM"/>
</dbReference>
<protein>
    <recommendedName>
        <fullName evidence="2">DUF112 domain-containing protein</fullName>
    </recommendedName>
</protein>
<dbReference type="PANTHER" id="PTHR42204:SF1">
    <property type="entry name" value="INTEGRAL MEMBRANE PROTEIN"/>
    <property type="match status" value="1"/>
</dbReference>
<feature type="transmembrane region" description="Helical" evidence="1">
    <location>
        <begin position="102"/>
        <end position="123"/>
    </location>
</feature>
<keyword evidence="1" id="KW-0812">Transmembrane</keyword>
<sequence length="403" mass="41501">MEGVITGLVAGVLLGTISGLLPGIHANTMAGILLGLQATLAGILGEEELATAMFAALITHTFLDTIPSTFLGVPDADTALSVLPSHALCLEGHGEEAVRTSALGAAWGLSFAIPLSLLCFYLLPPLQPFLDWGIGILLVAVVGTMILAAESPRWGAAIFFTSGILGIFTMRYGYLAWHTLGESALLMPLLAGLFGLPALLYSSHAGIPPQTFEGISTPLKTIISQSAIGALAGVLVGWLPGLSTATANGLLTRFVSYDRDRRGYILATSAASTSNAFVGLAAFFALGRERSGVIAAMASLHLPSPLVLAAVGCLAGGAGYLLTVLLAGSASALQVLDGRTLNYGVAGFVTLLTLLLSGPFGLLVLLLATLVGIAPYLIDIRKIFCMGAILLPVILYSFGLLTL</sequence>
<feature type="transmembrane region" description="Helical" evidence="1">
    <location>
        <begin position="383"/>
        <end position="401"/>
    </location>
</feature>
<feature type="transmembrane region" description="Helical" evidence="1">
    <location>
        <begin position="348"/>
        <end position="371"/>
    </location>
</feature>
<evidence type="ECO:0000259" key="2">
    <source>
        <dbReference type="Pfam" id="PF01970"/>
    </source>
</evidence>
<feature type="transmembrane region" description="Helical" evidence="1">
    <location>
        <begin position="156"/>
        <end position="177"/>
    </location>
</feature>
<dbReference type="GeneID" id="7270854"/>
<feature type="transmembrane region" description="Helical" evidence="1">
    <location>
        <begin position="183"/>
        <end position="201"/>
    </location>
</feature>
<dbReference type="Pfam" id="PF01970">
    <property type="entry name" value="TctA"/>
    <property type="match status" value="1"/>
</dbReference>
<reference evidence="3 4" key="1">
    <citation type="journal article" date="2015" name="Genome Announc.">
        <title>Complete Genome Sequence of Methanosphaerula palustris E1-9CT, a Hydrogenotrophic Methanogen Isolated from a Minerotrophic Fen Peatland.</title>
        <authorList>
            <person name="Cadillo-Quiroz H."/>
            <person name="Browne P."/>
            <person name="Kyrpides N."/>
            <person name="Woyke T."/>
            <person name="Goodwin L."/>
            <person name="Detter C."/>
            <person name="Yavitt J.B."/>
            <person name="Zinder S.H."/>
        </authorList>
    </citation>
    <scope>NUCLEOTIDE SEQUENCE [LARGE SCALE GENOMIC DNA]</scope>
    <source>
        <strain evidence="4">ATCC BAA-1556 / DSM 19958 / E1-9c</strain>
    </source>
</reference>
<feature type="transmembrane region" description="Helical" evidence="1">
    <location>
        <begin position="306"/>
        <end position="328"/>
    </location>
</feature>
<accession>B8GFX6</accession>
<feature type="domain" description="DUF112" evidence="2">
    <location>
        <begin position="8"/>
        <end position="386"/>
    </location>
</feature>